<proteinExistence type="predicted"/>
<protein>
    <submittedName>
        <fullName evidence="2">Uncharacterized protein</fullName>
    </submittedName>
</protein>
<comment type="caution">
    <text evidence="2">The sequence shown here is derived from an EMBL/GenBank/DDBJ whole genome shotgun (WGS) entry which is preliminary data.</text>
</comment>
<name>A0ABD6CEB5_9EURY</name>
<evidence type="ECO:0000313" key="3">
    <source>
        <dbReference type="Proteomes" id="UP001597119"/>
    </source>
</evidence>
<organism evidence="2 3">
    <name type="scientific">Halorientalis brevis</name>
    <dbReference type="NCBI Taxonomy" id="1126241"/>
    <lineage>
        <taxon>Archaea</taxon>
        <taxon>Methanobacteriati</taxon>
        <taxon>Methanobacteriota</taxon>
        <taxon>Stenosarchaea group</taxon>
        <taxon>Halobacteria</taxon>
        <taxon>Halobacteriales</taxon>
        <taxon>Haloarculaceae</taxon>
        <taxon>Halorientalis</taxon>
    </lineage>
</organism>
<keyword evidence="1" id="KW-1133">Transmembrane helix</keyword>
<keyword evidence="3" id="KW-1185">Reference proteome</keyword>
<accession>A0ABD6CEB5</accession>
<reference evidence="2 3" key="1">
    <citation type="journal article" date="2019" name="Int. J. Syst. Evol. Microbiol.">
        <title>The Global Catalogue of Microorganisms (GCM) 10K type strain sequencing project: providing services to taxonomists for standard genome sequencing and annotation.</title>
        <authorList>
            <consortium name="The Broad Institute Genomics Platform"/>
            <consortium name="The Broad Institute Genome Sequencing Center for Infectious Disease"/>
            <person name="Wu L."/>
            <person name="Ma J."/>
        </authorList>
    </citation>
    <scope>NUCLEOTIDE SEQUENCE [LARGE SCALE GENOMIC DNA]</scope>
    <source>
        <strain evidence="2 3">CGMCC 1.12125</strain>
    </source>
</reference>
<feature type="transmembrane region" description="Helical" evidence="1">
    <location>
        <begin position="12"/>
        <end position="35"/>
    </location>
</feature>
<evidence type="ECO:0000313" key="2">
    <source>
        <dbReference type="EMBL" id="MFD1588138.1"/>
    </source>
</evidence>
<keyword evidence="1" id="KW-0472">Membrane</keyword>
<evidence type="ECO:0000256" key="1">
    <source>
        <dbReference type="SAM" id="Phobius"/>
    </source>
</evidence>
<dbReference type="EMBL" id="JBHUDJ010000008">
    <property type="protein sequence ID" value="MFD1588138.1"/>
    <property type="molecule type" value="Genomic_DNA"/>
</dbReference>
<dbReference type="RefSeq" id="WP_247381742.1">
    <property type="nucleotide sequence ID" value="NZ_JALLGV010000012.1"/>
</dbReference>
<sequence length="245" mass="28056">MYLEKYRTRRNRFLAINIGAILVGAVVIGTMSVFFPSQSTIGLNIGLPIIAAGAVRMFDYKLFKLGEQKELVDDLVQEWGILDIQGGRGRAEKEQYEELMLRCNDKLHIQAISLSRFQNDLGDVLDRLGNQNVEIRLLLLDPESQICDWYGDADTERGDLESTIRDSTNRFLEREIDSLEVRYYEGLPTNYFRVDSEAFVGPYFMSEPSRKTLTFLGRTDGDLVNSYTKNFDALWEDSRVPDPAE</sequence>
<keyword evidence="1" id="KW-0812">Transmembrane</keyword>
<gene>
    <name evidence="2" type="ORF">ACFR9U_14230</name>
</gene>
<dbReference type="Proteomes" id="UP001597119">
    <property type="component" value="Unassembled WGS sequence"/>
</dbReference>
<dbReference type="AlphaFoldDB" id="A0ABD6CEB5"/>